<accession>A0AAE0ZSX0</accession>
<sequence length="69" mass="7714">MPFPMHHKQKVINYPRGISNVASVASDQISFSVHSSDDFQHCETGKLLGTAFLLFEITMGQLRNCCILC</sequence>
<dbReference type="Proteomes" id="UP001283361">
    <property type="component" value="Unassembled WGS sequence"/>
</dbReference>
<comment type="caution">
    <text evidence="1">The sequence shown here is derived from an EMBL/GenBank/DDBJ whole genome shotgun (WGS) entry which is preliminary data.</text>
</comment>
<dbReference type="AlphaFoldDB" id="A0AAE0ZSX0"/>
<organism evidence="1 2">
    <name type="scientific">Elysia crispata</name>
    <name type="common">lettuce slug</name>
    <dbReference type="NCBI Taxonomy" id="231223"/>
    <lineage>
        <taxon>Eukaryota</taxon>
        <taxon>Metazoa</taxon>
        <taxon>Spiralia</taxon>
        <taxon>Lophotrochozoa</taxon>
        <taxon>Mollusca</taxon>
        <taxon>Gastropoda</taxon>
        <taxon>Heterobranchia</taxon>
        <taxon>Euthyneura</taxon>
        <taxon>Panpulmonata</taxon>
        <taxon>Sacoglossa</taxon>
        <taxon>Placobranchoidea</taxon>
        <taxon>Plakobranchidae</taxon>
        <taxon>Elysia</taxon>
    </lineage>
</organism>
<name>A0AAE0ZSX0_9GAST</name>
<keyword evidence="2" id="KW-1185">Reference proteome</keyword>
<protein>
    <submittedName>
        <fullName evidence="1">Uncharacterized protein</fullName>
    </submittedName>
</protein>
<evidence type="ECO:0000313" key="2">
    <source>
        <dbReference type="Proteomes" id="UP001283361"/>
    </source>
</evidence>
<proteinExistence type="predicted"/>
<evidence type="ECO:0000313" key="1">
    <source>
        <dbReference type="EMBL" id="KAK3774371.1"/>
    </source>
</evidence>
<reference evidence="1" key="1">
    <citation type="journal article" date="2023" name="G3 (Bethesda)">
        <title>A reference genome for the long-term kleptoplast-retaining sea slug Elysia crispata morphotype clarki.</title>
        <authorList>
            <person name="Eastman K.E."/>
            <person name="Pendleton A.L."/>
            <person name="Shaikh M.A."/>
            <person name="Suttiyut T."/>
            <person name="Ogas R."/>
            <person name="Tomko P."/>
            <person name="Gavelis G."/>
            <person name="Widhalm J.R."/>
            <person name="Wisecaver J.H."/>
        </authorList>
    </citation>
    <scope>NUCLEOTIDE SEQUENCE</scope>
    <source>
        <strain evidence="1">ECLA1</strain>
    </source>
</reference>
<gene>
    <name evidence="1" type="ORF">RRG08_049027</name>
</gene>
<dbReference type="EMBL" id="JAWDGP010003424">
    <property type="protein sequence ID" value="KAK3774371.1"/>
    <property type="molecule type" value="Genomic_DNA"/>
</dbReference>